<feature type="domain" description="Fe-containing alcohol dehydrogenase-like C-terminal" evidence="4">
    <location>
        <begin position="243"/>
        <end position="411"/>
    </location>
</feature>
<comment type="caution">
    <text evidence="5">The sequence shown here is derived from an EMBL/GenBank/DDBJ whole genome shotgun (WGS) entry which is preliminary data.</text>
</comment>
<keyword evidence="2 5" id="KW-0560">Oxidoreductase</keyword>
<protein>
    <submittedName>
        <fullName evidence="5">Alcohol dehydrogenase YqhD</fullName>
        <ecNumber evidence="5">1.1.1.-</ecNumber>
    </submittedName>
</protein>
<dbReference type="InterPro" id="IPR044731">
    <property type="entry name" value="BDH-like"/>
</dbReference>
<evidence type="ECO:0000256" key="2">
    <source>
        <dbReference type="ARBA" id="ARBA00023002"/>
    </source>
</evidence>
<dbReference type="InterPro" id="IPR056798">
    <property type="entry name" value="ADH_Fe_C"/>
</dbReference>
<dbReference type="Pfam" id="PF00465">
    <property type="entry name" value="Fe-ADH"/>
    <property type="match status" value="1"/>
</dbReference>
<name>A0A5C5WMY7_9BACT</name>
<dbReference type="FunFam" id="3.40.50.1970:FF:000003">
    <property type="entry name" value="Alcohol dehydrogenase, iron-containing"/>
    <property type="match status" value="1"/>
</dbReference>
<evidence type="ECO:0000313" key="5">
    <source>
        <dbReference type="EMBL" id="TWT51152.1"/>
    </source>
</evidence>
<feature type="domain" description="Alcohol dehydrogenase iron-type/glycerol dehydrogenase GldA" evidence="3">
    <location>
        <begin position="61"/>
        <end position="227"/>
    </location>
</feature>
<keyword evidence="6" id="KW-1185">Reference proteome</keyword>
<dbReference type="InterPro" id="IPR001670">
    <property type="entry name" value="ADH_Fe/GldA"/>
</dbReference>
<dbReference type="PANTHER" id="PTHR43633">
    <property type="entry name" value="ALCOHOL DEHYDROGENASE YQHD"/>
    <property type="match status" value="1"/>
</dbReference>
<proteinExistence type="inferred from homology"/>
<dbReference type="CDD" id="cd08187">
    <property type="entry name" value="BDH"/>
    <property type="match status" value="1"/>
</dbReference>
<dbReference type="InterPro" id="IPR018211">
    <property type="entry name" value="ADH_Fe_CS"/>
</dbReference>
<evidence type="ECO:0000313" key="6">
    <source>
        <dbReference type="Proteomes" id="UP000316598"/>
    </source>
</evidence>
<dbReference type="EC" id="1.1.1.-" evidence="5"/>
<gene>
    <name evidence="5" type="primary">yqhD</name>
    <name evidence="5" type="ORF">Pla22_39290</name>
</gene>
<dbReference type="GO" id="GO:0046872">
    <property type="term" value="F:metal ion binding"/>
    <property type="evidence" value="ECO:0007669"/>
    <property type="project" value="InterPro"/>
</dbReference>
<dbReference type="PROSITE" id="PS00060">
    <property type="entry name" value="ADH_IRON_2"/>
    <property type="match status" value="1"/>
</dbReference>
<evidence type="ECO:0000256" key="1">
    <source>
        <dbReference type="ARBA" id="ARBA00007358"/>
    </source>
</evidence>
<sequence length="447" mass="49859">MCPIERRHAFCGNVAKIAFIDQLSETYNFRKHRFALPVLASGFSTQKQSSSTMQNFDFYNPTRILFGEGRISEIDDHVPPNANVMVLYGGESARRYGTLHEVVESLGNRRITEFGGIEANPRYETLIRAVEKANTAKVDFLMAVGGGSVIDGAKFVAAAMTFEGDPWSILTQHGANVQSAVPFGTVLTLPATGSEMNQGAVVTNEKRRSKLAFKSPHVFPQFSVLDPTKTYTLPQRQLSNGIADAFVHVIEQYLTYPTGAMIQDRFAEGLLKTLIELAPKLNENNHDYPTRASFMWATTWALNGMIGAGVPKDWASHMIGHELTALYDIDHARTLAIVLPSLLRERREAKREKLLQYAGRVWDIHEGDEESRIEEAIKRTRSFFEGIGIPTYLSDYDLDDAAIDAVVTNLRSHEMTELGEQKEITPEVSRKILQRSLCAEGSTQQTV</sequence>
<evidence type="ECO:0000259" key="3">
    <source>
        <dbReference type="Pfam" id="PF00465"/>
    </source>
</evidence>
<evidence type="ECO:0000259" key="4">
    <source>
        <dbReference type="Pfam" id="PF25137"/>
    </source>
</evidence>
<dbReference type="PANTHER" id="PTHR43633:SF1">
    <property type="entry name" value="ALCOHOL DEHYDROGENASE YQHD"/>
    <property type="match status" value="1"/>
</dbReference>
<dbReference type="Proteomes" id="UP000316598">
    <property type="component" value="Unassembled WGS sequence"/>
</dbReference>
<dbReference type="SUPFAM" id="SSF56796">
    <property type="entry name" value="Dehydroquinate synthase-like"/>
    <property type="match status" value="1"/>
</dbReference>
<reference evidence="5 6" key="1">
    <citation type="submission" date="2019-02" db="EMBL/GenBank/DDBJ databases">
        <title>Deep-cultivation of Planctomycetes and their phenomic and genomic characterization uncovers novel biology.</title>
        <authorList>
            <person name="Wiegand S."/>
            <person name="Jogler M."/>
            <person name="Boedeker C."/>
            <person name="Pinto D."/>
            <person name="Vollmers J."/>
            <person name="Rivas-Marin E."/>
            <person name="Kohn T."/>
            <person name="Peeters S.H."/>
            <person name="Heuer A."/>
            <person name="Rast P."/>
            <person name="Oberbeckmann S."/>
            <person name="Bunk B."/>
            <person name="Jeske O."/>
            <person name="Meyerdierks A."/>
            <person name="Storesund J.E."/>
            <person name="Kallscheuer N."/>
            <person name="Luecker S."/>
            <person name="Lage O.M."/>
            <person name="Pohl T."/>
            <person name="Merkel B.J."/>
            <person name="Hornburger P."/>
            <person name="Mueller R.-W."/>
            <person name="Bruemmer F."/>
            <person name="Labrenz M."/>
            <person name="Spormann A.M."/>
            <person name="Op Den Camp H."/>
            <person name="Overmann J."/>
            <person name="Amann R."/>
            <person name="Jetten M.S.M."/>
            <person name="Mascher T."/>
            <person name="Medema M.H."/>
            <person name="Devos D.P."/>
            <person name="Kaster A.-K."/>
            <person name="Ovreas L."/>
            <person name="Rohde M."/>
            <person name="Galperin M.Y."/>
            <person name="Jogler C."/>
        </authorList>
    </citation>
    <scope>NUCLEOTIDE SEQUENCE [LARGE SCALE GENOMIC DNA]</scope>
    <source>
        <strain evidence="5 6">Pla22</strain>
    </source>
</reference>
<dbReference type="GO" id="GO:1990362">
    <property type="term" value="F:butanol dehydrogenase (NAD+) activity"/>
    <property type="evidence" value="ECO:0007669"/>
    <property type="project" value="InterPro"/>
</dbReference>
<organism evidence="5 6">
    <name type="scientific">Rubripirellula amarantea</name>
    <dbReference type="NCBI Taxonomy" id="2527999"/>
    <lineage>
        <taxon>Bacteria</taxon>
        <taxon>Pseudomonadati</taxon>
        <taxon>Planctomycetota</taxon>
        <taxon>Planctomycetia</taxon>
        <taxon>Pirellulales</taxon>
        <taxon>Pirellulaceae</taxon>
        <taxon>Rubripirellula</taxon>
    </lineage>
</organism>
<dbReference type="GO" id="GO:0008106">
    <property type="term" value="F:alcohol dehydrogenase (NADP+) activity"/>
    <property type="evidence" value="ECO:0007669"/>
    <property type="project" value="TreeGrafter"/>
</dbReference>
<dbReference type="GO" id="GO:0005829">
    <property type="term" value="C:cytosol"/>
    <property type="evidence" value="ECO:0007669"/>
    <property type="project" value="TreeGrafter"/>
</dbReference>
<accession>A0A5C5WMY7</accession>
<dbReference type="Gene3D" id="1.20.1090.10">
    <property type="entry name" value="Dehydroquinate synthase-like - alpha domain"/>
    <property type="match status" value="1"/>
</dbReference>
<dbReference type="EMBL" id="SJPI01000002">
    <property type="protein sequence ID" value="TWT51152.1"/>
    <property type="molecule type" value="Genomic_DNA"/>
</dbReference>
<comment type="similarity">
    <text evidence="1">Belongs to the iron-containing alcohol dehydrogenase family.</text>
</comment>
<dbReference type="Pfam" id="PF25137">
    <property type="entry name" value="ADH_Fe_C"/>
    <property type="match status" value="1"/>
</dbReference>
<dbReference type="AlphaFoldDB" id="A0A5C5WMY7"/>
<dbReference type="GO" id="GO:1990002">
    <property type="term" value="F:methylglyoxal reductase (NADPH) (acetol producing) activity"/>
    <property type="evidence" value="ECO:0007669"/>
    <property type="project" value="TreeGrafter"/>
</dbReference>
<dbReference type="Gene3D" id="3.40.50.1970">
    <property type="match status" value="1"/>
</dbReference>